<evidence type="ECO:0000256" key="2">
    <source>
        <dbReference type="ARBA" id="ARBA00022475"/>
    </source>
</evidence>
<reference evidence="8 9" key="1">
    <citation type="submission" date="2010-10" db="EMBL/GenBank/DDBJ databases">
        <title>Complete sequence of Frankia sp. EuI1c.</title>
        <authorList>
            <consortium name="US DOE Joint Genome Institute"/>
            <person name="Lucas S."/>
            <person name="Copeland A."/>
            <person name="Lapidus A."/>
            <person name="Cheng J.-F."/>
            <person name="Bruce D."/>
            <person name="Goodwin L."/>
            <person name="Pitluck S."/>
            <person name="Chertkov O."/>
            <person name="Detter J.C."/>
            <person name="Han C."/>
            <person name="Tapia R."/>
            <person name="Land M."/>
            <person name="Hauser L."/>
            <person name="Jeffries C."/>
            <person name="Kyrpides N."/>
            <person name="Ivanova N."/>
            <person name="Mikhailova N."/>
            <person name="Beauchemin N."/>
            <person name="Sen A."/>
            <person name="Sur S.A."/>
            <person name="Gtari M."/>
            <person name="Wall L."/>
            <person name="Tisa L."/>
            <person name="Woyke T."/>
        </authorList>
    </citation>
    <scope>NUCLEOTIDE SEQUENCE [LARGE SCALE GENOMIC DNA]</scope>
    <source>
        <strain evidence="9">DSM 45817 / CECT 9037 / EuI1c</strain>
    </source>
</reference>
<dbReference type="RefSeq" id="WP_013427613.1">
    <property type="nucleotide sequence ID" value="NC_014666.1"/>
</dbReference>
<evidence type="ECO:0000256" key="4">
    <source>
        <dbReference type="ARBA" id="ARBA00022989"/>
    </source>
</evidence>
<gene>
    <name evidence="8" type="ordered locus">FraEuI1c_6525</name>
</gene>
<evidence type="ECO:0000256" key="1">
    <source>
        <dbReference type="ARBA" id="ARBA00004651"/>
    </source>
</evidence>
<keyword evidence="4 6" id="KW-1133">Transmembrane helix</keyword>
<organism evidence="8 9">
    <name type="scientific">Pseudofrankia inefficax (strain DSM 45817 / CECT 9037 / DDB 130130 / EuI1c)</name>
    <name type="common">Frankia inefficax</name>
    <dbReference type="NCBI Taxonomy" id="298654"/>
    <lineage>
        <taxon>Bacteria</taxon>
        <taxon>Bacillati</taxon>
        <taxon>Actinomycetota</taxon>
        <taxon>Actinomycetes</taxon>
        <taxon>Frankiales</taxon>
        <taxon>Frankiaceae</taxon>
        <taxon>Pseudofrankia</taxon>
    </lineage>
</organism>
<feature type="transmembrane region" description="Helical" evidence="6">
    <location>
        <begin position="32"/>
        <end position="49"/>
    </location>
</feature>
<dbReference type="InterPro" id="IPR025383">
    <property type="entry name" value="MrpA_C/MbhD"/>
</dbReference>
<dbReference type="InterPro" id="IPR042106">
    <property type="entry name" value="Nuo/plastoQ_OxRdtase_6_NuoJ"/>
</dbReference>
<dbReference type="STRING" id="298654.FraEuI1c_6525"/>
<keyword evidence="3 6" id="KW-0812">Transmembrane</keyword>
<feature type="transmembrane region" description="Helical" evidence="6">
    <location>
        <begin position="6"/>
        <end position="25"/>
    </location>
</feature>
<feature type="transmembrane region" description="Helical" evidence="6">
    <location>
        <begin position="55"/>
        <end position="74"/>
    </location>
</feature>
<proteinExistence type="predicted"/>
<evidence type="ECO:0000256" key="6">
    <source>
        <dbReference type="SAM" id="Phobius"/>
    </source>
</evidence>
<evidence type="ECO:0000313" key="8">
    <source>
        <dbReference type="EMBL" id="ADP84501.1"/>
    </source>
</evidence>
<evidence type="ECO:0000313" key="9">
    <source>
        <dbReference type="Proteomes" id="UP000002484"/>
    </source>
</evidence>
<dbReference type="EMBL" id="CP002299">
    <property type="protein sequence ID" value="ADP84501.1"/>
    <property type="molecule type" value="Genomic_DNA"/>
</dbReference>
<evidence type="ECO:0000256" key="3">
    <source>
        <dbReference type="ARBA" id="ARBA00022692"/>
    </source>
</evidence>
<dbReference type="KEGG" id="fri:FraEuI1c_6525"/>
<evidence type="ECO:0000256" key="5">
    <source>
        <dbReference type="ARBA" id="ARBA00023136"/>
    </source>
</evidence>
<dbReference type="HOGENOM" id="CLU_173139_1_0_11"/>
<keyword evidence="2" id="KW-1003">Cell membrane</keyword>
<protein>
    <recommendedName>
        <fullName evidence="7">MrpA C-terminal/MbhD domain-containing protein</fullName>
    </recommendedName>
</protein>
<accession>E3J8G7</accession>
<dbReference type="AlphaFoldDB" id="E3J8G7"/>
<dbReference type="Proteomes" id="UP000002484">
    <property type="component" value="Chromosome"/>
</dbReference>
<dbReference type="eggNOG" id="ENOG5033IQQ">
    <property type="taxonomic scope" value="Bacteria"/>
</dbReference>
<dbReference type="Gene3D" id="1.20.120.1200">
    <property type="entry name" value="NADH-ubiquinone/plastoquinone oxidoreductase chain 6, subunit NuoJ"/>
    <property type="match status" value="1"/>
</dbReference>
<dbReference type="Pfam" id="PF13244">
    <property type="entry name" value="MbhD"/>
    <property type="match status" value="1"/>
</dbReference>
<keyword evidence="5 6" id="KW-0472">Membrane</keyword>
<feature type="domain" description="MrpA C-terminal/MbhD" evidence="7">
    <location>
        <begin position="14"/>
        <end position="78"/>
    </location>
</feature>
<keyword evidence="9" id="KW-1185">Reference proteome</keyword>
<evidence type="ECO:0000259" key="7">
    <source>
        <dbReference type="Pfam" id="PF13244"/>
    </source>
</evidence>
<comment type="subcellular location">
    <subcellularLocation>
        <location evidence="1">Cell membrane</location>
        <topology evidence="1">Multi-pass membrane protein</topology>
    </subcellularLocation>
</comment>
<sequence precursor="true">MSALDVLLPAVLTLLVVGALAVVLTDDPARQAVTLSVYGLLLTILFVLVQAPDVALSQVAVGTAVVPLLILLTLRKIRSRR</sequence>
<dbReference type="InParanoid" id="E3J8G7"/>
<dbReference type="GO" id="GO:0005886">
    <property type="term" value="C:plasma membrane"/>
    <property type="evidence" value="ECO:0007669"/>
    <property type="project" value="UniProtKB-SubCell"/>
</dbReference>
<name>E3J8G7_PSEI1</name>